<dbReference type="AlphaFoldDB" id="A0A4V1J4C1"/>
<keyword evidence="6" id="KW-1185">Reference proteome</keyword>
<dbReference type="PROSITE" id="PS50005">
    <property type="entry name" value="TPR"/>
    <property type="match status" value="1"/>
</dbReference>
<dbReference type="InterPro" id="IPR051722">
    <property type="entry name" value="Endocytosis_PI4K-reg_protein"/>
</dbReference>
<accession>A0A4V1J4C1</accession>
<dbReference type="EMBL" id="ML002978">
    <property type="protein sequence ID" value="RKP35039.1"/>
    <property type="molecule type" value="Genomic_DNA"/>
</dbReference>
<feature type="compositionally biased region" description="Gly residues" evidence="4">
    <location>
        <begin position="465"/>
        <end position="478"/>
    </location>
</feature>
<evidence type="ECO:0000256" key="4">
    <source>
        <dbReference type="SAM" id="MobiDB-lite"/>
    </source>
</evidence>
<dbReference type="InterPro" id="IPR019734">
    <property type="entry name" value="TPR_rpt"/>
</dbReference>
<dbReference type="Gene3D" id="1.25.40.10">
    <property type="entry name" value="Tetratricopeptide repeat domain"/>
    <property type="match status" value="2"/>
</dbReference>
<evidence type="ECO:0000256" key="3">
    <source>
        <dbReference type="PROSITE-ProRule" id="PRU00339"/>
    </source>
</evidence>
<feature type="compositionally biased region" description="Polar residues" evidence="4">
    <location>
        <begin position="404"/>
        <end position="415"/>
    </location>
</feature>
<dbReference type="STRING" id="215637.A0A4V1J4C1"/>
<evidence type="ECO:0000256" key="2">
    <source>
        <dbReference type="ARBA" id="ARBA00038251"/>
    </source>
</evidence>
<evidence type="ECO:0000256" key="1">
    <source>
        <dbReference type="ARBA" id="ARBA00002550"/>
    </source>
</evidence>
<proteinExistence type="inferred from homology"/>
<dbReference type="PANTHER" id="PTHR23083:SF464">
    <property type="entry name" value="TETRATRICOPEPTIDE REPEAT DOMAIN 7, ISOFORM A"/>
    <property type="match status" value="1"/>
</dbReference>
<keyword evidence="3" id="KW-0802">TPR repeat</keyword>
<comment type="similarity">
    <text evidence="2">Belongs to the YPP1 family.</text>
</comment>
<protein>
    <submittedName>
        <fullName evidence="5">Uncharacterized protein</fullName>
    </submittedName>
</protein>
<dbReference type="SUPFAM" id="SSF48452">
    <property type="entry name" value="TPR-like"/>
    <property type="match status" value="1"/>
</dbReference>
<evidence type="ECO:0000313" key="5">
    <source>
        <dbReference type="EMBL" id="RKP35039.1"/>
    </source>
</evidence>
<dbReference type="Proteomes" id="UP000268162">
    <property type="component" value="Unassembled WGS sequence"/>
</dbReference>
<reference evidence="6" key="1">
    <citation type="journal article" date="2018" name="Nat. Microbiol.">
        <title>Leveraging single-cell genomics to expand the fungal tree of life.</title>
        <authorList>
            <person name="Ahrendt S.R."/>
            <person name="Quandt C.A."/>
            <person name="Ciobanu D."/>
            <person name="Clum A."/>
            <person name="Salamov A."/>
            <person name="Andreopoulos B."/>
            <person name="Cheng J.F."/>
            <person name="Woyke T."/>
            <person name="Pelin A."/>
            <person name="Henrissat B."/>
            <person name="Reynolds N.K."/>
            <person name="Benny G.L."/>
            <person name="Smith M.E."/>
            <person name="James T.Y."/>
            <person name="Grigoriev I.V."/>
        </authorList>
    </citation>
    <scope>NUCLEOTIDE SEQUENCE [LARGE SCALE GENOMIC DNA]</scope>
    <source>
        <strain evidence="6">RSA 468</strain>
    </source>
</reference>
<feature type="non-terminal residue" evidence="5">
    <location>
        <position position="1"/>
    </location>
</feature>
<name>A0A4V1J4C1_9FUNG</name>
<feature type="repeat" description="TPR" evidence="3">
    <location>
        <begin position="241"/>
        <end position="274"/>
    </location>
</feature>
<feature type="region of interest" description="Disordered" evidence="4">
    <location>
        <begin position="404"/>
        <end position="486"/>
    </location>
</feature>
<comment type="function">
    <text evidence="1">Involved in endocytosis.</text>
</comment>
<gene>
    <name evidence="5" type="ORF">BJ085DRAFT_16427</name>
</gene>
<organism evidence="5 6">
    <name type="scientific">Dimargaris cristalligena</name>
    <dbReference type="NCBI Taxonomy" id="215637"/>
    <lineage>
        <taxon>Eukaryota</taxon>
        <taxon>Fungi</taxon>
        <taxon>Fungi incertae sedis</taxon>
        <taxon>Zoopagomycota</taxon>
        <taxon>Kickxellomycotina</taxon>
        <taxon>Dimargaritomycetes</taxon>
        <taxon>Dimargaritales</taxon>
        <taxon>Dimargaritaceae</taxon>
        <taxon>Dimargaris</taxon>
    </lineage>
</organism>
<evidence type="ECO:0000313" key="6">
    <source>
        <dbReference type="Proteomes" id="UP000268162"/>
    </source>
</evidence>
<dbReference type="PANTHER" id="PTHR23083">
    <property type="entry name" value="TETRATRICOPEPTIDE REPEAT PROTEIN, TPR"/>
    <property type="match status" value="1"/>
</dbReference>
<sequence>LYQRYEALLAVVYRFPQAHETYMPIIDMVDQAVKDWEAMGADSRTDMHTLVQMLYRMSRYTYNSLHVYRHLVHSLIRYGDYLEAELALHAYWGECKRYLEQKRVSGTADKSGGDSSAPEAADRLATDMTQLTVEPVVPERRKVEQESVSDMVQTLVVGAHMLNTYLDKFRDSHDIIEAALALSKEPGSNLPGRLLAQVHHQMGVSASQICLRAEDPEKRAKYQELALQSYRKAIDLDSSDAEIHYHYALQYAVSRNTEQAVLTVKQAIGLRPDHLNAWNLLALLISSQKDYHRALKICEVGCRESEWCDIDAEIQQAVLSHITQCLIYELLHGPQSAVQLHSILFSLYGRIYGQEAGSHPQNHTALISMTLTHRPLLAGFAASPGIVGSGYTGGSVNTNHLVSATTASGRPSSSAGVVPLLPPTSGGEKSESGEPPNSGSQDGKSRSGDGTGTGTAAGTVVGTAPGTGTGTRTGGGTGSRSDTTKELYKTTLRRQRARKTLADLWLISAAVFRRLGRMKDAQAAIGEAENVYPDYPAVWCQYGLLMRRDPSHQNVAAIRHFLTGVALGPQDIPTRVHLARAYMRLNKAAIATGLLQEVTRGTGWDVAEAWTLLAQTTLGEGKVQLANEYLVFALELENAKPIRPFQALSW</sequence>
<dbReference type="InterPro" id="IPR011990">
    <property type="entry name" value="TPR-like_helical_dom_sf"/>
</dbReference>